<accession>A0A9P6ZGW2</accession>
<reference evidence="7" key="1">
    <citation type="journal article" date="2020" name="New Phytol.">
        <title>Comparative genomics reveals dynamic genome evolution in host specialist ectomycorrhizal fungi.</title>
        <authorList>
            <person name="Lofgren L.A."/>
            <person name="Nguyen N.H."/>
            <person name="Vilgalys R."/>
            <person name="Ruytinx J."/>
            <person name="Liao H.L."/>
            <person name="Branco S."/>
            <person name="Kuo A."/>
            <person name="LaButti K."/>
            <person name="Lipzen A."/>
            <person name="Andreopoulos W."/>
            <person name="Pangilinan J."/>
            <person name="Riley R."/>
            <person name="Hundley H."/>
            <person name="Na H."/>
            <person name="Barry K."/>
            <person name="Grigoriev I.V."/>
            <person name="Stajich J.E."/>
            <person name="Kennedy P.G."/>
        </authorList>
    </citation>
    <scope>NUCLEOTIDE SEQUENCE</scope>
    <source>
        <strain evidence="7">DOB743</strain>
    </source>
</reference>
<evidence type="ECO:0000259" key="5">
    <source>
        <dbReference type="SMART" id="SM00477"/>
    </source>
</evidence>
<dbReference type="InterPro" id="IPR044925">
    <property type="entry name" value="His-Me_finger_sf"/>
</dbReference>
<comment type="similarity">
    <text evidence="1">Belongs to the DNA/RNA non-specific endonuclease family.</text>
</comment>
<evidence type="ECO:0000259" key="6">
    <source>
        <dbReference type="SMART" id="SM00892"/>
    </source>
</evidence>
<evidence type="ECO:0000313" key="7">
    <source>
        <dbReference type="EMBL" id="KAG1765714.1"/>
    </source>
</evidence>
<dbReference type="GO" id="GO:0004521">
    <property type="term" value="F:RNA endonuclease activity"/>
    <property type="evidence" value="ECO:0007669"/>
    <property type="project" value="TreeGrafter"/>
</dbReference>
<proteinExistence type="inferred from homology"/>
<dbReference type="GO" id="GO:0046872">
    <property type="term" value="F:metal ion binding"/>
    <property type="evidence" value="ECO:0007669"/>
    <property type="project" value="UniProtKB-KW"/>
</dbReference>
<dbReference type="InterPro" id="IPR001604">
    <property type="entry name" value="Endo_G_ENPP1-like_dom"/>
</dbReference>
<evidence type="ECO:0000256" key="2">
    <source>
        <dbReference type="PIRSR" id="PIRSR640255-1"/>
    </source>
</evidence>
<organism evidence="7 8">
    <name type="scientific">Suillus placidus</name>
    <dbReference type="NCBI Taxonomy" id="48579"/>
    <lineage>
        <taxon>Eukaryota</taxon>
        <taxon>Fungi</taxon>
        <taxon>Dikarya</taxon>
        <taxon>Basidiomycota</taxon>
        <taxon>Agaricomycotina</taxon>
        <taxon>Agaricomycetes</taxon>
        <taxon>Agaricomycetidae</taxon>
        <taxon>Boletales</taxon>
        <taxon>Suillineae</taxon>
        <taxon>Suillaceae</taxon>
        <taxon>Suillus</taxon>
    </lineage>
</organism>
<comment type="caution">
    <text evidence="7">The sequence shown here is derived from an EMBL/GenBank/DDBJ whole genome shotgun (WGS) entry which is preliminary data.</text>
</comment>
<feature type="active site" description="Proton acceptor" evidence="2">
    <location>
        <position position="139"/>
    </location>
</feature>
<dbReference type="GO" id="GO:0005743">
    <property type="term" value="C:mitochondrial inner membrane"/>
    <property type="evidence" value="ECO:0007669"/>
    <property type="project" value="TreeGrafter"/>
</dbReference>
<dbReference type="PANTHER" id="PTHR13966">
    <property type="entry name" value="ENDONUCLEASE RELATED"/>
    <property type="match status" value="1"/>
</dbReference>
<evidence type="ECO:0000313" key="8">
    <source>
        <dbReference type="Proteomes" id="UP000714275"/>
    </source>
</evidence>
<dbReference type="SMART" id="SM00477">
    <property type="entry name" value="NUC"/>
    <property type="match status" value="1"/>
</dbReference>
<dbReference type="SMART" id="SM00892">
    <property type="entry name" value="Endonuclease_NS"/>
    <property type="match status" value="1"/>
</dbReference>
<feature type="region of interest" description="Disordered" evidence="4">
    <location>
        <begin position="92"/>
        <end position="113"/>
    </location>
</feature>
<feature type="binding site" evidence="3">
    <location>
        <position position="171"/>
    </location>
    <ligand>
        <name>Mg(2+)</name>
        <dbReference type="ChEBI" id="CHEBI:18420"/>
        <note>catalytic</note>
    </ligand>
</feature>
<sequence>MPSAATIHAACFAVGAVVGGSVVSAVASRKRQIPITTSANTSVAPPIIEIGLSGGAKLSNAVTASALSSPVLKYGHPGELRATAEHLTLASLGKSNQQRPSGDGSPDRSKSTLVEDESLPAMFRAKLQDYFRSGCDGGHMVPAADAKLSQEAMDETFLLSNIAPQVGVGINRHYWAYLEDWCRRLTGSFSDVCVFTIPLYLPRNDADGEFRVTYELISPDVLEISTGAFVLPNAIIPDDAPLEGFVIPVDVVTDAMQFHLSR</sequence>
<dbReference type="InterPro" id="IPR044929">
    <property type="entry name" value="DNA/RNA_non-sp_Endonuclease_sf"/>
</dbReference>
<dbReference type="OrthoDB" id="5418055at2759"/>
<dbReference type="GO" id="GO:0005634">
    <property type="term" value="C:nucleus"/>
    <property type="evidence" value="ECO:0007669"/>
    <property type="project" value="TreeGrafter"/>
</dbReference>
<dbReference type="GO" id="GO:0000014">
    <property type="term" value="F:single-stranded DNA endodeoxyribonuclease activity"/>
    <property type="evidence" value="ECO:0007669"/>
    <property type="project" value="TreeGrafter"/>
</dbReference>
<dbReference type="InterPro" id="IPR040255">
    <property type="entry name" value="Non-specific_endonuclease"/>
</dbReference>
<evidence type="ECO:0000256" key="3">
    <source>
        <dbReference type="PIRSR" id="PIRSR640255-2"/>
    </source>
</evidence>
<feature type="domain" description="ENPP1-3/EXOG-like endonuclease/phosphodiesterase" evidence="5">
    <location>
        <begin position="91"/>
        <end position="262"/>
    </location>
</feature>
<dbReference type="GO" id="GO:0003676">
    <property type="term" value="F:nucleic acid binding"/>
    <property type="evidence" value="ECO:0007669"/>
    <property type="project" value="InterPro"/>
</dbReference>
<dbReference type="AlphaFoldDB" id="A0A9P6ZGW2"/>
<gene>
    <name evidence="7" type="ORF">EV702DRAFT_1204454</name>
</gene>
<dbReference type="CDD" id="cd00091">
    <property type="entry name" value="NUC"/>
    <property type="match status" value="1"/>
</dbReference>
<evidence type="ECO:0000256" key="4">
    <source>
        <dbReference type="SAM" id="MobiDB-lite"/>
    </source>
</evidence>
<dbReference type="PANTHER" id="PTHR13966:SF5">
    <property type="entry name" value="ENDONUCLEASE G, MITOCHONDRIAL"/>
    <property type="match status" value="1"/>
</dbReference>
<keyword evidence="8" id="KW-1185">Reference proteome</keyword>
<evidence type="ECO:0008006" key="9">
    <source>
        <dbReference type="Google" id="ProtNLM"/>
    </source>
</evidence>
<protein>
    <recommendedName>
        <fullName evidence="9">Endonuclease</fullName>
    </recommendedName>
</protein>
<dbReference type="InterPro" id="IPR020821">
    <property type="entry name" value="ENPP1-3/EXOG-like_nuc-like"/>
</dbReference>
<dbReference type="SUPFAM" id="SSF54060">
    <property type="entry name" value="His-Me finger endonucleases"/>
    <property type="match status" value="1"/>
</dbReference>
<dbReference type="Pfam" id="PF01223">
    <property type="entry name" value="Endonuclease_NS"/>
    <property type="match status" value="1"/>
</dbReference>
<name>A0A9P6ZGW2_9AGAM</name>
<dbReference type="EMBL" id="JABBWD010000104">
    <property type="protein sequence ID" value="KAG1765714.1"/>
    <property type="molecule type" value="Genomic_DNA"/>
</dbReference>
<evidence type="ECO:0000256" key="1">
    <source>
        <dbReference type="ARBA" id="ARBA00010052"/>
    </source>
</evidence>
<dbReference type="Proteomes" id="UP000714275">
    <property type="component" value="Unassembled WGS sequence"/>
</dbReference>
<feature type="domain" description="DNA/RNA non-specific endonuclease/pyrophosphatase/phosphodiesterase" evidence="6">
    <location>
        <begin position="66"/>
        <end position="262"/>
    </location>
</feature>
<dbReference type="Gene3D" id="3.40.570.10">
    <property type="entry name" value="Extracellular Endonuclease, subunit A"/>
    <property type="match status" value="1"/>
</dbReference>
<keyword evidence="3" id="KW-0479">Metal-binding</keyword>
<dbReference type="GO" id="GO:0006309">
    <property type="term" value="P:apoptotic DNA fragmentation"/>
    <property type="evidence" value="ECO:0007669"/>
    <property type="project" value="TreeGrafter"/>
</dbReference>